<protein>
    <submittedName>
        <fullName evidence="5">Uncharacterized protein</fullName>
    </submittedName>
</protein>
<evidence type="ECO:0000256" key="2">
    <source>
        <dbReference type="ARBA" id="ARBA00006936"/>
    </source>
</evidence>
<keyword evidence="4" id="KW-0786">Thiamine pyrophosphate</keyword>
<dbReference type="PANTHER" id="PTHR23152">
    <property type="entry name" value="2-OXOGLUTARATE DEHYDROGENASE"/>
    <property type="match status" value="1"/>
</dbReference>
<proteinExistence type="inferred from homology"/>
<accession>A0A0C9TPY2</accession>
<reference evidence="5 6" key="1">
    <citation type="submission" date="2014-06" db="EMBL/GenBank/DDBJ databases">
        <title>Evolutionary Origins and Diversification of the Mycorrhizal Mutualists.</title>
        <authorList>
            <consortium name="DOE Joint Genome Institute"/>
            <consortium name="Mycorrhizal Genomics Consortium"/>
            <person name="Kohler A."/>
            <person name="Kuo A."/>
            <person name="Nagy L.G."/>
            <person name="Floudas D."/>
            <person name="Copeland A."/>
            <person name="Barry K.W."/>
            <person name="Cichocki N."/>
            <person name="Veneault-Fourrey C."/>
            <person name="LaButti K."/>
            <person name="Lindquist E.A."/>
            <person name="Lipzen A."/>
            <person name="Lundell T."/>
            <person name="Morin E."/>
            <person name="Murat C."/>
            <person name="Riley R."/>
            <person name="Ohm R."/>
            <person name="Sun H."/>
            <person name="Tunlid A."/>
            <person name="Henrissat B."/>
            <person name="Grigoriev I.V."/>
            <person name="Hibbett D.S."/>
            <person name="Martin F."/>
        </authorList>
    </citation>
    <scope>NUCLEOTIDE SEQUENCE [LARGE SCALE GENOMIC DNA]</scope>
    <source>
        <strain evidence="5 6">SS14</strain>
    </source>
</reference>
<name>A0A0C9TPY2_SPHS4</name>
<dbReference type="Proteomes" id="UP000054279">
    <property type="component" value="Unassembled WGS sequence"/>
</dbReference>
<gene>
    <name evidence="5" type="ORF">M422DRAFT_275339</name>
</gene>
<dbReference type="AlphaFoldDB" id="A0A0C9TPY2"/>
<dbReference type="InterPro" id="IPR011603">
    <property type="entry name" value="2oxoglutarate_DH_E1"/>
</dbReference>
<comment type="cofactor">
    <cofactor evidence="1">
        <name>thiamine diphosphate</name>
        <dbReference type="ChEBI" id="CHEBI:58937"/>
    </cofactor>
</comment>
<sequence>MMRPISTGKRRVSSLLLKNARRQYHDQSFGYRKPRDTELPDYTPAQLENRTVNAPLLRYVDSLRTHGHRAAKIDPLDLLQREEVAALDPTRYGLTDSTKTYSIDGIIWHKPAAESRGDASATDQWTMAQVTEHLRSVYVGRVAYEYMHLTSKTERLWFSH</sequence>
<feature type="non-terminal residue" evidence="5">
    <location>
        <position position="1"/>
    </location>
</feature>
<organism evidence="5 6">
    <name type="scientific">Sphaerobolus stellatus (strain SS14)</name>
    <dbReference type="NCBI Taxonomy" id="990650"/>
    <lineage>
        <taxon>Eukaryota</taxon>
        <taxon>Fungi</taxon>
        <taxon>Dikarya</taxon>
        <taxon>Basidiomycota</taxon>
        <taxon>Agaricomycotina</taxon>
        <taxon>Agaricomycetes</taxon>
        <taxon>Phallomycetidae</taxon>
        <taxon>Geastrales</taxon>
        <taxon>Sphaerobolaceae</taxon>
        <taxon>Sphaerobolus</taxon>
    </lineage>
</organism>
<comment type="similarity">
    <text evidence="2">Belongs to the alpha-ketoglutarate dehydrogenase family.</text>
</comment>
<dbReference type="GO" id="GO:0016624">
    <property type="term" value="F:oxidoreductase activity, acting on the aldehyde or oxo group of donors, disulfide as acceptor"/>
    <property type="evidence" value="ECO:0007669"/>
    <property type="project" value="InterPro"/>
</dbReference>
<evidence type="ECO:0000256" key="4">
    <source>
        <dbReference type="ARBA" id="ARBA00023052"/>
    </source>
</evidence>
<keyword evidence="6" id="KW-1185">Reference proteome</keyword>
<evidence type="ECO:0000256" key="3">
    <source>
        <dbReference type="ARBA" id="ARBA00023002"/>
    </source>
</evidence>
<dbReference type="PANTHER" id="PTHR23152:SF4">
    <property type="entry name" value="2-OXOADIPATE DEHYDROGENASE COMPLEX COMPONENT E1"/>
    <property type="match status" value="1"/>
</dbReference>
<keyword evidence="3" id="KW-0560">Oxidoreductase</keyword>
<evidence type="ECO:0000313" key="6">
    <source>
        <dbReference type="Proteomes" id="UP000054279"/>
    </source>
</evidence>
<dbReference type="OrthoDB" id="413077at2759"/>
<dbReference type="EMBL" id="KN837551">
    <property type="protein sequence ID" value="KIJ23984.1"/>
    <property type="molecule type" value="Genomic_DNA"/>
</dbReference>
<dbReference type="HOGENOM" id="CLU_1656407_0_0_1"/>
<evidence type="ECO:0000313" key="5">
    <source>
        <dbReference type="EMBL" id="KIJ23984.1"/>
    </source>
</evidence>
<evidence type="ECO:0000256" key="1">
    <source>
        <dbReference type="ARBA" id="ARBA00001964"/>
    </source>
</evidence>
<dbReference type="Gene3D" id="1.10.287.1150">
    <property type="entry name" value="TPP helical domain"/>
    <property type="match status" value="1"/>
</dbReference>
<dbReference type="GO" id="GO:0030976">
    <property type="term" value="F:thiamine pyrophosphate binding"/>
    <property type="evidence" value="ECO:0007669"/>
    <property type="project" value="InterPro"/>
</dbReference>